<evidence type="ECO:0000259" key="5">
    <source>
        <dbReference type="PROSITE" id="PS50865"/>
    </source>
</evidence>
<proteinExistence type="predicted"/>
<evidence type="ECO:0000256" key="3">
    <source>
        <dbReference type="ARBA" id="ARBA00022833"/>
    </source>
</evidence>
<dbReference type="InterPro" id="IPR002893">
    <property type="entry name" value="Znf_MYND"/>
</dbReference>
<comment type="caution">
    <text evidence="6">The sequence shown here is derived from an EMBL/GenBank/DDBJ whole genome shotgun (WGS) entry which is preliminary data.</text>
</comment>
<keyword evidence="1" id="KW-0479">Metal-binding</keyword>
<feature type="domain" description="MYND-type" evidence="5">
    <location>
        <begin position="430"/>
        <end position="472"/>
    </location>
</feature>
<dbReference type="EMBL" id="JAACJM010000134">
    <property type="protein sequence ID" value="KAF5343769.1"/>
    <property type="molecule type" value="Genomic_DNA"/>
</dbReference>
<evidence type="ECO:0000256" key="1">
    <source>
        <dbReference type="ARBA" id="ARBA00022723"/>
    </source>
</evidence>
<dbReference type="Gene3D" id="6.10.140.2220">
    <property type="match status" value="1"/>
</dbReference>
<name>A0A8H5FNX9_9AGAR</name>
<dbReference type="OrthoDB" id="3064914at2759"/>
<organism evidence="6 7">
    <name type="scientific">Tetrapyrgos nigripes</name>
    <dbReference type="NCBI Taxonomy" id="182062"/>
    <lineage>
        <taxon>Eukaryota</taxon>
        <taxon>Fungi</taxon>
        <taxon>Dikarya</taxon>
        <taxon>Basidiomycota</taxon>
        <taxon>Agaricomycotina</taxon>
        <taxon>Agaricomycetes</taxon>
        <taxon>Agaricomycetidae</taxon>
        <taxon>Agaricales</taxon>
        <taxon>Marasmiineae</taxon>
        <taxon>Marasmiaceae</taxon>
        <taxon>Tetrapyrgos</taxon>
    </lineage>
</organism>
<dbReference type="Gene3D" id="1.10.220.160">
    <property type="match status" value="1"/>
</dbReference>
<dbReference type="Proteomes" id="UP000559256">
    <property type="component" value="Unassembled WGS sequence"/>
</dbReference>
<reference evidence="6 7" key="1">
    <citation type="journal article" date="2020" name="ISME J.">
        <title>Uncovering the hidden diversity of litter-decomposition mechanisms in mushroom-forming fungi.</title>
        <authorList>
            <person name="Floudas D."/>
            <person name="Bentzer J."/>
            <person name="Ahren D."/>
            <person name="Johansson T."/>
            <person name="Persson P."/>
            <person name="Tunlid A."/>
        </authorList>
    </citation>
    <scope>NUCLEOTIDE SEQUENCE [LARGE SCALE GENOMIC DNA]</scope>
    <source>
        <strain evidence="6 7">CBS 291.85</strain>
    </source>
</reference>
<accession>A0A8H5FNX9</accession>
<dbReference type="PROSITE" id="PS50865">
    <property type="entry name" value="ZF_MYND_2"/>
    <property type="match status" value="1"/>
</dbReference>
<evidence type="ECO:0000313" key="6">
    <source>
        <dbReference type="EMBL" id="KAF5343769.1"/>
    </source>
</evidence>
<protein>
    <recommendedName>
        <fullName evidence="5">MYND-type domain-containing protein</fullName>
    </recommendedName>
</protein>
<dbReference type="AlphaFoldDB" id="A0A8H5FNX9"/>
<gene>
    <name evidence="6" type="ORF">D9758_015352</name>
</gene>
<evidence type="ECO:0000313" key="7">
    <source>
        <dbReference type="Proteomes" id="UP000559256"/>
    </source>
</evidence>
<keyword evidence="7" id="KW-1185">Reference proteome</keyword>
<dbReference type="SUPFAM" id="SSF144232">
    <property type="entry name" value="HIT/MYND zinc finger-like"/>
    <property type="match status" value="1"/>
</dbReference>
<dbReference type="GO" id="GO:0008270">
    <property type="term" value="F:zinc ion binding"/>
    <property type="evidence" value="ECO:0007669"/>
    <property type="project" value="UniProtKB-KW"/>
</dbReference>
<keyword evidence="2 4" id="KW-0863">Zinc-finger</keyword>
<keyword evidence="3" id="KW-0862">Zinc</keyword>
<evidence type="ECO:0000256" key="4">
    <source>
        <dbReference type="PROSITE-ProRule" id="PRU00134"/>
    </source>
</evidence>
<evidence type="ECO:0000256" key="2">
    <source>
        <dbReference type="ARBA" id="ARBA00022771"/>
    </source>
</evidence>
<sequence>MDFNTDTFLELLPYTFKILQKPLGVHARSRFQDPSFLNAFEILAHGLYSTSSGFSSNLPDEILPMLEENLERVWALCIAVLERAVLPGTEEGFWSAGPVRSALLVVSVLLFEVQIRRLQMKAKQQRASTGTITPFPSNESFVTCSMQATGLYVLLKDVFLCSCSRAKGLSSHTATALVGASDIACPAALETLRSILANSDMIKNIRQALIPLNKDDIHPEDVVRINSYVKLLQLCTKEDLPNFHETSHRTILVLIADILHNMFSLRTLCNISTATFQSDDDVMPALLDNGVIIADSLARFIATDHSIVVPLLEEGMFVTMLRIVSFLRNAERGNRISNTLQRDTLEIKLGLVVKRIAAAMVFRHIECTVKKWLKLLKDLEMGLQARGLGLGILWKEWVALRSLIKKGRKRRHWRKEAWGLAKNICSNPSCTDSSDSSPEAGKRKLCTNCMVHVYCSPSCQAEHWDHDHRRECRVLASEQQSLGLAPLSAYDIRYIQTNLAYAILREHKRAIKKMRAALARATPNADQMIVVDYCISPPDVSVQNMPQPSALPEMRAVVPHGRSGRVEVPLSRDVLAEISSLE</sequence>
<dbReference type="Pfam" id="PF01753">
    <property type="entry name" value="zf-MYND"/>
    <property type="match status" value="1"/>
</dbReference>